<dbReference type="Proteomes" id="UP000218267">
    <property type="component" value="Chromosome"/>
</dbReference>
<sequence>MSIYRYIYFTILSVYKRFSRDPQINIFAVGFFSLIIIFFILSLVGTYQYYISHIYRFNPVFMIVLGGTIILFNTFYFLFGSKRQEKYYEIYCSQKNKMASILVGVFIVFVFLFMAWVATKSREKNLLEKQNKIEQRMK</sequence>
<feature type="transmembrane region" description="Helical" evidence="1">
    <location>
        <begin position="26"/>
        <end position="51"/>
    </location>
</feature>
<reference evidence="3" key="2">
    <citation type="journal article" date="2020" name="Antonie Van Leeuwenhoek">
        <title>Labilibaculum antarcticum sp. nov., a novel facultative anaerobic, psychrotorelant bacterium isolated from marine sediment of Antarctica.</title>
        <authorList>
            <person name="Watanabe M."/>
            <person name="Kojima H."/>
            <person name="Fukui M."/>
        </authorList>
    </citation>
    <scope>NUCLEOTIDE SEQUENCE [LARGE SCALE GENOMIC DNA]</scope>
    <source>
        <strain evidence="3">SPP2</strain>
    </source>
</reference>
<organism evidence="2 3">
    <name type="scientific">Labilibaculum antarcticum</name>
    <dbReference type="NCBI Taxonomy" id="1717717"/>
    <lineage>
        <taxon>Bacteria</taxon>
        <taxon>Pseudomonadati</taxon>
        <taxon>Bacteroidota</taxon>
        <taxon>Bacteroidia</taxon>
        <taxon>Marinilabiliales</taxon>
        <taxon>Marinifilaceae</taxon>
        <taxon>Labilibaculum</taxon>
    </lineage>
</organism>
<evidence type="ECO:0000256" key="1">
    <source>
        <dbReference type="SAM" id="Phobius"/>
    </source>
</evidence>
<feature type="transmembrane region" description="Helical" evidence="1">
    <location>
        <begin position="57"/>
        <end position="79"/>
    </location>
</feature>
<dbReference type="AlphaFoldDB" id="A0A1Y1CHZ0"/>
<dbReference type="EMBL" id="AP018042">
    <property type="protein sequence ID" value="BAX79999.1"/>
    <property type="molecule type" value="Genomic_DNA"/>
</dbReference>
<keyword evidence="3" id="KW-1185">Reference proteome</keyword>
<evidence type="ECO:0000313" key="2">
    <source>
        <dbReference type="EMBL" id="BAX79999.1"/>
    </source>
</evidence>
<dbReference type="KEGG" id="mbas:ALGA_1624"/>
<keyword evidence="1" id="KW-1133">Transmembrane helix</keyword>
<keyword evidence="1" id="KW-0812">Transmembrane</keyword>
<name>A0A1Y1CHZ0_9BACT</name>
<accession>A0A1Y1CHZ0</accession>
<reference evidence="2 3" key="1">
    <citation type="journal article" date="2018" name="Mar. Genomics">
        <title>Complete genome sequence of Marinifilaceae bacterium strain SPP2, isolated from the Antarctic marine sediment.</title>
        <authorList>
            <person name="Watanabe M."/>
            <person name="Kojima H."/>
            <person name="Fukui M."/>
        </authorList>
    </citation>
    <scope>NUCLEOTIDE SEQUENCE [LARGE SCALE GENOMIC DNA]</scope>
    <source>
        <strain evidence="2 3">SPP2</strain>
    </source>
</reference>
<keyword evidence="1" id="KW-0472">Membrane</keyword>
<evidence type="ECO:0000313" key="3">
    <source>
        <dbReference type="Proteomes" id="UP000218267"/>
    </source>
</evidence>
<gene>
    <name evidence="2" type="ORF">ALGA_1624</name>
</gene>
<proteinExistence type="predicted"/>
<feature type="transmembrane region" description="Helical" evidence="1">
    <location>
        <begin position="99"/>
        <end position="118"/>
    </location>
</feature>
<protein>
    <submittedName>
        <fullName evidence="2">Uncharacterized protein</fullName>
    </submittedName>
</protein>